<dbReference type="GO" id="GO:0043138">
    <property type="term" value="F:3'-5' DNA helicase activity"/>
    <property type="evidence" value="ECO:0007669"/>
    <property type="project" value="UniProtKB-EC"/>
</dbReference>
<dbReference type="FunFam" id="1.10.10.160:FF:000001">
    <property type="entry name" value="ATP-dependent DNA helicase"/>
    <property type="match status" value="1"/>
</dbReference>
<dbReference type="CDD" id="cd18807">
    <property type="entry name" value="SF1_C_UvrD"/>
    <property type="match status" value="1"/>
</dbReference>
<evidence type="ECO:0000256" key="11">
    <source>
        <dbReference type="RuleBase" id="RU364053"/>
    </source>
</evidence>
<comment type="catalytic activity">
    <reaction evidence="8">
        <text>Couples ATP hydrolysis with the unwinding of duplex DNA by translocating in the 3'-5' direction.</text>
        <dbReference type="EC" id="5.6.2.4"/>
    </reaction>
</comment>
<comment type="caution">
    <text evidence="14">The sequence shown here is derived from an EMBL/GenBank/DDBJ whole genome shotgun (WGS) entry which is preliminary data.</text>
</comment>
<dbReference type="InterPro" id="IPR014016">
    <property type="entry name" value="UvrD-like_ATP-bd"/>
</dbReference>
<evidence type="ECO:0000256" key="3">
    <source>
        <dbReference type="ARBA" id="ARBA00022801"/>
    </source>
</evidence>
<evidence type="ECO:0000256" key="7">
    <source>
        <dbReference type="ARBA" id="ARBA00023235"/>
    </source>
</evidence>
<comment type="similarity">
    <text evidence="1 11">Belongs to the helicase family. UvrD subfamily.</text>
</comment>
<feature type="domain" description="UvrD-like helicase C-terminal" evidence="13">
    <location>
        <begin position="287"/>
        <end position="564"/>
    </location>
</feature>
<feature type="domain" description="UvrD-like helicase ATP-binding" evidence="12">
    <location>
        <begin position="8"/>
        <end position="286"/>
    </location>
</feature>
<sequence length="741" mass="84342">MIALKLLEGLNPEQRLAVTTTNGPVLIMAGAGSGKTRVLTHRIAYLIEQGVAPWSILAVTFTNKAAKEMKERVQRIVGPKGHDVWVSTFHSLCVRILRKDIEKLGYDSSFTILDSSDQQSVVRNILKAENIDPKKFDPRGILAAISNAKNELLSPQEYSQQNSGYYEATVAKVFEQYNRKLKSNNAVDFDDIIMLTVRLFDQFPDVLEFYQRKFVYIHIDEYQDTNKSQYYLINLMAKLHRNLCVVGDSDQSIYKWRGADIRNILNFEKDYENPAVIKLEQNYRSSQTILLAANEVIKNNSERKDKKLWTENNEGSRIQFYQAYSEQDEAYFITQKILDKVRDHHQYGEIAILYRTNAQSRVFEELFMKSNIPYTIVGGLKFYDRKEIKDLLAYLRLLANPKDDTSLTRIINVPKRGIGDTTVDKIEEYSRKKGISMYEACADLSEVGLSARAVSSVQGFFRLISSLRAMQEFLPVTELVEEVLKMTAYKKELENERTIEAQARIENIQEFLSVTQEFERSSEDKSLVAFLTDLALIADIDSVDDGTETDRGQVILMTMHSAKGLEFPIVFLAGLEEGIFPHNRSLMDESEMEEERRLCYVGITRAEKELYMTCASMRMLYGRTQYNSPSRFLEEIPKELIEDVRGVRNQASSNMGYGSGNQRIGATSQATVMKGARKIEVQGADLNESWNPGDKVEHKAWGIGTIVSTKGSDDSLELSIAFDKPTGLKKLMAKFAPVKKV</sequence>
<evidence type="ECO:0000259" key="13">
    <source>
        <dbReference type="PROSITE" id="PS51217"/>
    </source>
</evidence>
<dbReference type="GO" id="GO:0005524">
    <property type="term" value="F:ATP binding"/>
    <property type="evidence" value="ECO:0007669"/>
    <property type="project" value="UniProtKB-UniRule"/>
</dbReference>
<dbReference type="Pfam" id="PF00580">
    <property type="entry name" value="UvrD-helicase"/>
    <property type="match status" value="1"/>
</dbReference>
<dbReference type="GO" id="GO:0003677">
    <property type="term" value="F:DNA binding"/>
    <property type="evidence" value="ECO:0007669"/>
    <property type="project" value="UniProtKB-KW"/>
</dbReference>
<dbReference type="EC" id="5.6.2.4" evidence="11"/>
<dbReference type="FunFam" id="1.10.486.10:FF:000003">
    <property type="entry name" value="ATP-dependent DNA helicase"/>
    <property type="match status" value="1"/>
</dbReference>
<dbReference type="GO" id="GO:0009314">
    <property type="term" value="P:response to radiation"/>
    <property type="evidence" value="ECO:0007669"/>
    <property type="project" value="UniProtKB-ARBA"/>
</dbReference>
<dbReference type="PANTHER" id="PTHR11070">
    <property type="entry name" value="UVRD / RECB / PCRA DNA HELICASE FAMILY MEMBER"/>
    <property type="match status" value="1"/>
</dbReference>
<keyword evidence="15" id="KW-1185">Reference proteome</keyword>
<dbReference type="PROSITE" id="PS51198">
    <property type="entry name" value="UVRD_HELICASE_ATP_BIND"/>
    <property type="match status" value="1"/>
</dbReference>
<evidence type="ECO:0000313" key="14">
    <source>
        <dbReference type="EMBL" id="OEH85249.1"/>
    </source>
</evidence>
<dbReference type="Pfam" id="PF21196">
    <property type="entry name" value="PcrA_UvrD_tudor"/>
    <property type="match status" value="1"/>
</dbReference>
<dbReference type="GO" id="GO:0016887">
    <property type="term" value="F:ATP hydrolysis activity"/>
    <property type="evidence" value="ECO:0007669"/>
    <property type="project" value="RHEA"/>
</dbReference>
<keyword evidence="3 10" id="KW-0378">Hydrolase</keyword>
<dbReference type="GO" id="GO:0005829">
    <property type="term" value="C:cytosol"/>
    <property type="evidence" value="ECO:0007669"/>
    <property type="project" value="TreeGrafter"/>
</dbReference>
<evidence type="ECO:0000256" key="2">
    <source>
        <dbReference type="ARBA" id="ARBA00022741"/>
    </source>
</evidence>
<evidence type="ECO:0000256" key="10">
    <source>
        <dbReference type="PROSITE-ProRule" id="PRU00560"/>
    </source>
</evidence>
<dbReference type="GO" id="GO:0006260">
    <property type="term" value="P:DNA replication"/>
    <property type="evidence" value="ECO:0007669"/>
    <property type="project" value="InterPro"/>
</dbReference>
<proteinExistence type="inferred from homology"/>
<dbReference type="AlphaFoldDB" id="A0A1E5L5K1"/>
<evidence type="ECO:0000256" key="1">
    <source>
        <dbReference type="ARBA" id="ARBA00009922"/>
    </source>
</evidence>
<name>A0A1E5L5K1_9FIRM</name>
<dbReference type="InterPro" id="IPR005751">
    <property type="entry name" value="ATP-dep_DNA_helicase_PcrA"/>
</dbReference>
<dbReference type="Pfam" id="PF13361">
    <property type="entry name" value="UvrD_C"/>
    <property type="match status" value="1"/>
</dbReference>
<dbReference type="PROSITE" id="PS51217">
    <property type="entry name" value="UVRD_HELICASE_CTER"/>
    <property type="match status" value="1"/>
</dbReference>
<dbReference type="Proteomes" id="UP000095255">
    <property type="component" value="Unassembled WGS sequence"/>
</dbReference>
<dbReference type="InterPro" id="IPR027417">
    <property type="entry name" value="P-loop_NTPase"/>
</dbReference>
<dbReference type="InterPro" id="IPR014017">
    <property type="entry name" value="DNA_helicase_UvrD-like_C"/>
</dbReference>
<gene>
    <name evidence="14" type="ORF">BHU72_06145</name>
</gene>
<dbReference type="Gene3D" id="1.10.10.160">
    <property type="match status" value="1"/>
</dbReference>
<evidence type="ECO:0000256" key="6">
    <source>
        <dbReference type="ARBA" id="ARBA00023125"/>
    </source>
</evidence>
<keyword evidence="2 10" id="KW-0547">Nucleotide-binding</keyword>
<evidence type="ECO:0000256" key="4">
    <source>
        <dbReference type="ARBA" id="ARBA00022806"/>
    </source>
</evidence>
<dbReference type="Gene3D" id="3.40.50.300">
    <property type="entry name" value="P-loop containing nucleotide triphosphate hydrolases"/>
    <property type="match status" value="2"/>
</dbReference>
<protein>
    <recommendedName>
        <fullName evidence="11">ATP-dependent DNA helicase</fullName>
        <ecNumber evidence="11">5.6.2.4</ecNumber>
    </recommendedName>
</protein>
<dbReference type="SUPFAM" id="SSF52540">
    <property type="entry name" value="P-loop containing nucleoside triphosphate hydrolases"/>
    <property type="match status" value="1"/>
</dbReference>
<keyword evidence="5 10" id="KW-0067">ATP-binding</keyword>
<evidence type="ECO:0000256" key="5">
    <source>
        <dbReference type="ARBA" id="ARBA00022840"/>
    </source>
</evidence>
<reference evidence="14 15" key="1">
    <citation type="submission" date="2016-09" db="EMBL/GenBank/DDBJ databases">
        <title>Desulfuribacillus arsenicus sp. nov., an obligately anaerobic, dissimilatory arsenic- and antimonate-reducing bacterium isolated from anoxic sediments.</title>
        <authorList>
            <person name="Abin C.A."/>
            <person name="Hollibaugh J.T."/>
        </authorList>
    </citation>
    <scope>NUCLEOTIDE SEQUENCE [LARGE SCALE GENOMIC DNA]</scope>
    <source>
        <strain evidence="14 15">MLFW-2</strain>
    </source>
</reference>
<dbReference type="GO" id="GO:0000725">
    <property type="term" value="P:recombinational repair"/>
    <property type="evidence" value="ECO:0007669"/>
    <property type="project" value="TreeGrafter"/>
</dbReference>
<evidence type="ECO:0000256" key="8">
    <source>
        <dbReference type="ARBA" id="ARBA00034617"/>
    </source>
</evidence>
<evidence type="ECO:0000259" key="12">
    <source>
        <dbReference type="PROSITE" id="PS51198"/>
    </source>
</evidence>
<dbReference type="EMBL" id="MJAT01000033">
    <property type="protein sequence ID" value="OEH85249.1"/>
    <property type="molecule type" value="Genomic_DNA"/>
</dbReference>
<evidence type="ECO:0000256" key="9">
    <source>
        <dbReference type="ARBA" id="ARBA00048988"/>
    </source>
</evidence>
<dbReference type="NCBIfam" id="TIGR01073">
    <property type="entry name" value="pcrA"/>
    <property type="match status" value="1"/>
</dbReference>
<dbReference type="GO" id="GO:0033202">
    <property type="term" value="C:DNA helicase complex"/>
    <property type="evidence" value="ECO:0007669"/>
    <property type="project" value="TreeGrafter"/>
</dbReference>
<dbReference type="CDD" id="cd17932">
    <property type="entry name" value="DEXQc_UvrD"/>
    <property type="match status" value="1"/>
</dbReference>
<comment type="catalytic activity">
    <reaction evidence="9 11">
        <text>ATP + H2O = ADP + phosphate + H(+)</text>
        <dbReference type="Rhea" id="RHEA:13065"/>
        <dbReference type="ChEBI" id="CHEBI:15377"/>
        <dbReference type="ChEBI" id="CHEBI:15378"/>
        <dbReference type="ChEBI" id="CHEBI:30616"/>
        <dbReference type="ChEBI" id="CHEBI:43474"/>
        <dbReference type="ChEBI" id="CHEBI:456216"/>
        <dbReference type="EC" id="5.6.2.4"/>
    </reaction>
</comment>
<organism evidence="14 15">
    <name type="scientific">Desulfuribacillus stibiiarsenatis</name>
    <dbReference type="NCBI Taxonomy" id="1390249"/>
    <lineage>
        <taxon>Bacteria</taxon>
        <taxon>Bacillati</taxon>
        <taxon>Bacillota</taxon>
        <taxon>Desulfuribacillia</taxon>
        <taxon>Desulfuribacillales</taxon>
        <taxon>Desulfuribacillaceae</taxon>
        <taxon>Desulfuribacillus</taxon>
    </lineage>
</organism>
<keyword evidence="6 11" id="KW-0238">DNA-binding</keyword>
<dbReference type="Gene3D" id="1.10.486.10">
    <property type="entry name" value="PCRA, domain 4"/>
    <property type="match status" value="1"/>
</dbReference>
<evidence type="ECO:0000313" key="15">
    <source>
        <dbReference type="Proteomes" id="UP000095255"/>
    </source>
</evidence>
<keyword evidence="7" id="KW-0413">Isomerase</keyword>
<dbReference type="InterPro" id="IPR013986">
    <property type="entry name" value="DExx_box_DNA_helicase_dom_sf"/>
</dbReference>
<keyword evidence="4 10" id="KW-0347">Helicase</keyword>
<feature type="binding site" evidence="10">
    <location>
        <begin position="29"/>
        <end position="36"/>
    </location>
    <ligand>
        <name>ATP</name>
        <dbReference type="ChEBI" id="CHEBI:30616"/>
    </ligand>
</feature>
<dbReference type="InterPro" id="IPR000212">
    <property type="entry name" value="DNA_helicase_UvrD/REP"/>
</dbReference>
<accession>A0A1E5L5K1</accession>
<dbReference type="PANTHER" id="PTHR11070:SF2">
    <property type="entry name" value="ATP-DEPENDENT DNA HELICASE SRS2"/>
    <property type="match status" value="1"/>
</dbReference>
<dbReference type="STRING" id="1390249.BHU72_06145"/>